<evidence type="ECO:0000256" key="1">
    <source>
        <dbReference type="SAM" id="Phobius"/>
    </source>
</evidence>
<dbReference type="AlphaFoldDB" id="A0AAN4Z765"/>
<accession>A0AAN4Z765</accession>
<dbReference type="Proteomes" id="UP001328107">
    <property type="component" value="Unassembled WGS sequence"/>
</dbReference>
<proteinExistence type="predicted"/>
<keyword evidence="3" id="KW-1185">Reference proteome</keyword>
<dbReference type="EMBL" id="BTRK01000001">
    <property type="protein sequence ID" value="GMR33776.1"/>
    <property type="molecule type" value="Genomic_DNA"/>
</dbReference>
<keyword evidence="1" id="KW-0472">Membrane</keyword>
<protein>
    <submittedName>
        <fullName evidence="2">Uncharacterized protein</fullName>
    </submittedName>
</protein>
<organism evidence="2 3">
    <name type="scientific">Pristionchus mayeri</name>
    <dbReference type="NCBI Taxonomy" id="1317129"/>
    <lineage>
        <taxon>Eukaryota</taxon>
        <taxon>Metazoa</taxon>
        <taxon>Ecdysozoa</taxon>
        <taxon>Nematoda</taxon>
        <taxon>Chromadorea</taxon>
        <taxon>Rhabditida</taxon>
        <taxon>Rhabditina</taxon>
        <taxon>Diplogasteromorpha</taxon>
        <taxon>Diplogasteroidea</taxon>
        <taxon>Neodiplogasteridae</taxon>
        <taxon>Pristionchus</taxon>
    </lineage>
</organism>
<keyword evidence="1" id="KW-0812">Transmembrane</keyword>
<name>A0AAN4Z765_9BILA</name>
<feature type="non-terminal residue" evidence="2">
    <location>
        <position position="1"/>
    </location>
</feature>
<dbReference type="Gene3D" id="3.40.50.1820">
    <property type="entry name" value="alpha/beta hydrolase"/>
    <property type="match status" value="1"/>
</dbReference>
<dbReference type="InterPro" id="IPR029058">
    <property type="entry name" value="AB_hydrolase_fold"/>
</dbReference>
<comment type="caution">
    <text evidence="2">The sequence shown here is derived from an EMBL/GenBank/DDBJ whole genome shotgun (WGS) entry which is preliminary data.</text>
</comment>
<feature type="transmembrane region" description="Helical" evidence="1">
    <location>
        <begin position="284"/>
        <end position="305"/>
    </location>
</feature>
<evidence type="ECO:0000313" key="2">
    <source>
        <dbReference type="EMBL" id="GMR33776.1"/>
    </source>
</evidence>
<reference evidence="3" key="1">
    <citation type="submission" date="2022-10" db="EMBL/GenBank/DDBJ databases">
        <title>Genome assembly of Pristionchus species.</title>
        <authorList>
            <person name="Yoshida K."/>
            <person name="Sommer R.J."/>
        </authorList>
    </citation>
    <scope>NUCLEOTIDE SEQUENCE [LARGE SCALE GENOMIC DNA]</scope>
    <source>
        <strain evidence="3">RS5460</strain>
    </source>
</reference>
<gene>
    <name evidence="2" type="ORF">PMAYCL1PPCAC_03971</name>
</gene>
<keyword evidence="1" id="KW-1133">Transmembrane helix</keyword>
<evidence type="ECO:0000313" key="3">
    <source>
        <dbReference type="Proteomes" id="UP001328107"/>
    </source>
</evidence>
<sequence length="324" mass="36638">HHEQRFMIETEKELFEQYRMGCAAFTPVEDGFMGERAQIPHRTGKQGAIASAARVPALLSTTSDERVVATRDLVRTQFEQAGSSILHFLPTIMHQEQSSLAEVVSAISSHYFDGNTKMDSKMFEKLLTTSQNGEQFAATHAEALDYAAANKSVHILKNDVHDANFPSWHGVDIWLLFDCFDLADRSGFGNWSYAEWRGFDRFRNRLADTVAEFVRTGTLKNASPFTRYTRVATKISQEGSVTVDADTEHYYFWKQTIPAIEALHDSPSTRTAGKTPLCAQHYEIPFYVATTFLLAAMLACGFLFSQRRRRPTRERKALRHAPLG</sequence>